<keyword evidence="4" id="KW-1185">Reference proteome</keyword>
<protein>
    <submittedName>
        <fullName evidence="3">Glycoside hydrolase</fullName>
    </submittedName>
</protein>
<dbReference type="SUPFAM" id="SSF51445">
    <property type="entry name" value="(Trans)glycosidases"/>
    <property type="match status" value="1"/>
</dbReference>
<dbReference type="EMBL" id="WBZB01000022">
    <property type="protein sequence ID" value="KAB3530284.1"/>
    <property type="molecule type" value="Genomic_DNA"/>
</dbReference>
<feature type="domain" description="GH18" evidence="2">
    <location>
        <begin position="254"/>
        <end position="573"/>
    </location>
</feature>
<keyword evidence="1" id="KW-1133">Transmembrane helix</keyword>
<dbReference type="PANTHER" id="PTHR46066">
    <property type="entry name" value="CHITINASE DOMAIN-CONTAINING PROTEIN 1 FAMILY MEMBER"/>
    <property type="match status" value="1"/>
</dbReference>
<dbReference type="InterPro" id="IPR001223">
    <property type="entry name" value="Glyco_hydro18_cat"/>
</dbReference>
<dbReference type="PROSITE" id="PS51910">
    <property type="entry name" value="GH18_2"/>
    <property type="match status" value="1"/>
</dbReference>
<name>A0A833M890_9FIRM</name>
<dbReference type="SMART" id="SM00636">
    <property type="entry name" value="Glyco_18"/>
    <property type="match status" value="1"/>
</dbReference>
<dbReference type="InterPro" id="IPR012854">
    <property type="entry name" value="Cu_amine_oxidase-like_N"/>
</dbReference>
<dbReference type="Gene3D" id="3.10.50.10">
    <property type="match status" value="1"/>
</dbReference>
<dbReference type="OrthoDB" id="9775889at2"/>
<sequence length="582" mass="67085">MKCFCSIKAINTTEGGNYVKKLFVFVTIVLILIIGTLLSFTYIVEGRYYPSLNQYGNILLEDVQINATALIEGEEIYIPYRVLKEYINPNAVVNLEEKRLFIDLSQNAYRFDNKETDSFVKANEFDLNFILKEVDGELYAPVGLLSPFLGIKVEYVAETEVVIIDFLTKDHLRAVAKRKGNIIERPKIISRRVAPLSAAEEITIMAESGDYYYVRNHQGMLGYTRKSNIQILSHDETPQIHYNFYGREPWRPLGKIGLVWDYVYHNTKDRREEDKLEAIDVLSPTWFSLSNSDGTIINKGDYSYVLDAHGKGYRVWGLVTNSFDPDLTSDFLSSKDSQDHFIRQILFYSSLYNLDGINIDFENIHYRDKDAFTNFVRSLTQHLKRENLVVSIDVTIPSGSPNWSKVYDRAKLGQIVDYVAVMTYDEHWATSPKSGSVASIGWVERGIKATLELVPPEKVLLGLPFYTRLWMEEEQNGKVKVSSKAYGMDKINEILLENNAEKLWNEESGQYYAEYEKDGKTYRVWLEDERSLALKTTLVEKYNLAGIAAWRKDFEYEGVWPVLTDMIKGSKTYDEVLLNLRK</sequence>
<feature type="transmembrane region" description="Helical" evidence="1">
    <location>
        <begin position="22"/>
        <end position="44"/>
    </location>
</feature>
<dbReference type="Pfam" id="PF00704">
    <property type="entry name" value="Glyco_hydro_18"/>
    <property type="match status" value="1"/>
</dbReference>
<dbReference type="InterPro" id="IPR017853">
    <property type="entry name" value="GH"/>
</dbReference>
<evidence type="ECO:0000313" key="3">
    <source>
        <dbReference type="EMBL" id="KAB3530284.1"/>
    </source>
</evidence>
<dbReference type="GO" id="GO:0016787">
    <property type="term" value="F:hydrolase activity"/>
    <property type="evidence" value="ECO:0007669"/>
    <property type="project" value="UniProtKB-KW"/>
</dbReference>
<keyword evidence="1" id="KW-0472">Membrane</keyword>
<evidence type="ECO:0000259" key="2">
    <source>
        <dbReference type="PROSITE" id="PS51910"/>
    </source>
</evidence>
<proteinExistence type="predicted"/>
<accession>A0A833M890</accession>
<keyword evidence="1" id="KW-0812">Transmembrane</keyword>
<dbReference type="InterPro" id="IPR029070">
    <property type="entry name" value="Chitinase_insertion_sf"/>
</dbReference>
<dbReference type="GO" id="GO:0005975">
    <property type="term" value="P:carbohydrate metabolic process"/>
    <property type="evidence" value="ECO:0007669"/>
    <property type="project" value="InterPro"/>
</dbReference>
<dbReference type="Gene3D" id="3.20.20.80">
    <property type="entry name" value="Glycosidases"/>
    <property type="match status" value="1"/>
</dbReference>
<dbReference type="GO" id="GO:0008061">
    <property type="term" value="F:chitin binding"/>
    <property type="evidence" value="ECO:0007669"/>
    <property type="project" value="InterPro"/>
</dbReference>
<reference evidence="3 4" key="1">
    <citation type="submission" date="2019-10" db="EMBL/GenBank/DDBJ databases">
        <title>Alkaliphilus serpentinus sp. nov. and Alkaliphilus pronyensis sp. nov., two novel anaerobic alkaliphilic species isolated from the serpentinized-hosted hydrothermal field of the Prony Bay (New Caledonia).</title>
        <authorList>
            <person name="Postec A."/>
        </authorList>
    </citation>
    <scope>NUCLEOTIDE SEQUENCE [LARGE SCALE GENOMIC DNA]</scope>
    <source>
        <strain evidence="3 4">LacT</strain>
    </source>
</reference>
<dbReference type="PANTHER" id="PTHR46066:SF2">
    <property type="entry name" value="CHITINASE DOMAIN-CONTAINING PROTEIN 1"/>
    <property type="match status" value="1"/>
</dbReference>
<dbReference type="Proteomes" id="UP000465601">
    <property type="component" value="Unassembled WGS sequence"/>
</dbReference>
<dbReference type="AlphaFoldDB" id="A0A833M890"/>
<dbReference type="Pfam" id="PF07833">
    <property type="entry name" value="Cu_amine_oxidN1"/>
    <property type="match status" value="1"/>
</dbReference>
<organism evidence="3 4">
    <name type="scientific">Alkaliphilus serpentinus</name>
    <dbReference type="NCBI Taxonomy" id="1482731"/>
    <lineage>
        <taxon>Bacteria</taxon>
        <taxon>Bacillati</taxon>
        <taxon>Bacillota</taxon>
        <taxon>Clostridia</taxon>
        <taxon>Peptostreptococcales</taxon>
        <taxon>Natronincolaceae</taxon>
        <taxon>Alkaliphilus</taxon>
    </lineage>
</organism>
<evidence type="ECO:0000256" key="1">
    <source>
        <dbReference type="SAM" id="Phobius"/>
    </source>
</evidence>
<evidence type="ECO:0000313" key="4">
    <source>
        <dbReference type="Proteomes" id="UP000465601"/>
    </source>
</evidence>
<gene>
    <name evidence="3" type="ORF">F8153_07655</name>
</gene>
<comment type="caution">
    <text evidence="3">The sequence shown here is derived from an EMBL/GenBank/DDBJ whole genome shotgun (WGS) entry which is preliminary data.</text>
</comment>
<dbReference type="InterPro" id="IPR011583">
    <property type="entry name" value="Chitinase_II/V-like_cat"/>
</dbReference>
<keyword evidence="3" id="KW-0378">Hydrolase</keyword>